<sequence>MDLGIAGRKAIVCASSQGLGYACALALAQEGCEVFINGRDEQKLAQARLALHEATGAMVHAVRADLDTDAGRATLLAACPAPDILVNNNAGPPPGKLEDWDHATWLAALESNLLAAALLLREVLPGMRARGFGRVVNITSAMVKTPHAAMGLSTAARAGLTALSRALAREAIVDNVTINNLLPERFDTARQEFMAQRLMREQGIVREAARQQIADTVPARRFGQPREFGAACAFLCADLSGFMTGQNLQLDGGAYTALV</sequence>
<comment type="similarity">
    <text evidence="1">Belongs to the short-chain dehydrogenases/reductases (SDR) family.</text>
</comment>
<dbReference type="InterPro" id="IPR002347">
    <property type="entry name" value="SDR_fam"/>
</dbReference>
<evidence type="ECO:0000256" key="1">
    <source>
        <dbReference type="ARBA" id="ARBA00006484"/>
    </source>
</evidence>
<dbReference type="InterPro" id="IPR036291">
    <property type="entry name" value="NAD(P)-bd_dom_sf"/>
</dbReference>
<reference evidence="2 3" key="1">
    <citation type="submission" date="2020-04" db="EMBL/GenBank/DDBJ databases">
        <title>Ramlibacter sp. G-1-2-2 isolated from soil.</title>
        <authorList>
            <person name="Dahal R.H."/>
        </authorList>
    </citation>
    <scope>NUCLEOTIDE SEQUENCE [LARGE SCALE GENOMIC DNA]</scope>
    <source>
        <strain evidence="2 3">G-1-2-2</strain>
    </source>
</reference>
<keyword evidence="3" id="KW-1185">Reference proteome</keyword>
<dbReference type="SUPFAM" id="SSF51735">
    <property type="entry name" value="NAD(P)-binding Rossmann-fold domains"/>
    <property type="match status" value="1"/>
</dbReference>
<proteinExistence type="inferred from homology"/>
<evidence type="ECO:0000313" key="3">
    <source>
        <dbReference type="Proteomes" id="UP000541185"/>
    </source>
</evidence>
<dbReference type="PANTHER" id="PTHR42879:SF6">
    <property type="entry name" value="NADPH-DEPENDENT REDUCTASE BACG"/>
    <property type="match status" value="1"/>
</dbReference>
<organism evidence="2 3">
    <name type="scientific">Ramlibacter agri</name>
    <dbReference type="NCBI Taxonomy" id="2728837"/>
    <lineage>
        <taxon>Bacteria</taxon>
        <taxon>Pseudomonadati</taxon>
        <taxon>Pseudomonadota</taxon>
        <taxon>Betaproteobacteria</taxon>
        <taxon>Burkholderiales</taxon>
        <taxon>Comamonadaceae</taxon>
        <taxon>Ramlibacter</taxon>
    </lineage>
</organism>
<evidence type="ECO:0000313" key="2">
    <source>
        <dbReference type="EMBL" id="NML44747.1"/>
    </source>
</evidence>
<dbReference type="Proteomes" id="UP000541185">
    <property type="component" value="Unassembled WGS sequence"/>
</dbReference>
<dbReference type="PANTHER" id="PTHR42879">
    <property type="entry name" value="3-OXOACYL-(ACYL-CARRIER-PROTEIN) REDUCTASE"/>
    <property type="match status" value="1"/>
</dbReference>
<dbReference type="RefSeq" id="WP_169418854.1">
    <property type="nucleotide sequence ID" value="NZ_JABBFX010000001.1"/>
</dbReference>
<dbReference type="Gene3D" id="3.40.50.720">
    <property type="entry name" value="NAD(P)-binding Rossmann-like Domain"/>
    <property type="match status" value="1"/>
</dbReference>
<protein>
    <submittedName>
        <fullName evidence="2">SDR family oxidoreductase</fullName>
    </submittedName>
</protein>
<accession>A0A848H2P9</accession>
<gene>
    <name evidence="2" type="ORF">HHL11_13360</name>
</gene>
<dbReference type="EMBL" id="JABBFX010000001">
    <property type="protein sequence ID" value="NML44747.1"/>
    <property type="molecule type" value="Genomic_DNA"/>
</dbReference>
<name>A0A848H2P9_9BURK</name>
<dbReference type="PRINTS" id="PR00081">
    <property type="entry name" value="GDHRDH"/>
</dbReference>
<dbReference type="InterPro" id="IPR050259">
    <property type="entry name" value="SDR"/>
</dbReference>
<dbReference type="Pfam" id="PF13561">
    <property type="entry name" value="adh_short_C2"/>
    <property type="match status" value="1"/>
</dbReference>
<dbReference type="AlphaFoldDB" id="A0A848H2P9"/>
<comment type="caution">
    <text evidence="2">The sequence shown here is derived from an EMBL/GenBank/DDBJ whole genome shotgun (WGS) entry which is preliminary data.</text>
</comment>